<dbReference type="InterPro" id="IPR001763">
    <property type="entry name" value="Rhodanese-like_dom"/>
</dbReference>
<evidence type="ECO:0000313" key="4">
    <source>
        <dbReference type="Proteomes" id="UP000037046"/>
    </source>
</evidence>
<proteinExistence type="predicted"/>
<dbReference type="PATRIC" id="fig|74031.6.peg.2169"/>
<dbReference type="STRING" id="74031.SAMN04488077_104231"/>
<feature type="signal peptide" evidence="1">
    <location>
        <begin position="1"/>
        <end position="19"/>
    </location>
</feature>
<dbReference type="SUPFAM" id="SSF52821">
    <property type="entry name" value="Rhodanese/Cell cycle control phosphatase"/>
    <property type="match status" value="1"/>
</dbReference>
<dbReference type="EMBL" id="LGVV01000026">
    <property type="protein sequence ID" value="KNX41348.1"/>
    <property type="molecule type" value="Genomic_DNA"/>
</dbReference>
<feature type="domain" description="Rhodanese" evidence="2">
    <location>
        <begin position="91"/>
        <end position="117"/>
    </location>
</feature>
<dbReference type="RefSeq" id="WP_050663013.1">
    <property type="nucleotide sequence ID" value="NZ_CP118494.1"/>
</dbReference>
<keyword evidence="1" id="KW-0732">Signal</keyword>
<gene>
    <name evidence="3" type="ORF">ROTO_21270</name>
</gene>
<feature type="chain" id="PRO_5005562974" evidence="1">
    <location>
        <begin position="20"/>
        <end position="152"/>
    </location>
</feature>
<dbReference type="Proteomes" id="UP000037046">
    <property type="component" value="Unassembled WGS sequence"/>
</dbReference>
<dbReference type="OrthoDB" id="9784513at2"/>
<dbReference type="PROSITE" id="PS50206">
    <property type="entry name" value="RHODANESE_3"/>
    <property type="match status" value="1"/>
</dbReference>
<evidence type="ECO:0000259" key="2">
    <source>
        <dbReference type="PROSITE" id="PS50206"/>
    </source>
</evidence>
<sequence>MKTFTTAFSAALIAGAAQADPTVGITKSMPQVTVQTESGPQVIGRVQDPSNEITGQWARTSRQCPEFCIQAMSPAPDVSTIGGLELLEMLQDPGSVVVDSRTPDWFQGGTIPGAINFASGPRCGSIDFERTSDLPSVVVLSAWPNAILMSEV</sequence>
<accession>A0A0L6CV18</accession>
<organism evidence="3 4">
    <name type="scientific">Roseovarius tolerans</name>
    <dbReference type="NCBI Taxonomy" id="74031"/>
    <lineage>
        <taxon>Bacteria</taxon>
        <taxon>Pseudomonadati</taxon>
        <taxon>Pseudomonadota</taxon>
        <taxon>Alphaproteobacteria</taxon>
        <taxon>Rhodobacterales</taxon>
        <taxon>Roseobacteraceae</taxon>
        <taxon>Roseovarius</taxon>
    </lineage>
</organism>
<dbReference type="InterPro" id="IPR036873">
    <property type="entry name" value="Rhodanese-like_dom_sf"/>
</dbReference>
<keyword evidence="4" id="KW-1185">Reference proteome</keyword>
<dbReference type="AlphaFoldDB" id="A0A0L6CV18"/>
<name>A0A0L6CV18_9RHOB</name>
<dbReference type="CDD" id="cd00158">
    <property type="entry name" value="RHOD"/>
    <property type="match status" value="1"/>
</dbReference>
<evidence type="ECO:0000313" key="3">
    <source>
        <dbReference type="EMBL" id="KNX41348.1"/>
    </source>
</evidence>
<comment type="caution">
    <text evidence="3">The sequence shown here is derived from an EMBL/GenBank/DDBJ whole genome shotgun (WGS) entry which is preliminary data.</text>
</comment>
<dbReference type="Pfam" id="PF00581">
    <property type="entry name" value="Rhodanese"/>
    <property type="match status" value="1"/>
</dbReference>
<dbReference type="Gene3D" id="3.40.250.10">
    <property type="entry name" value="Rhodanese-like domain"/>
    <property type="match status" value="1"/>
</dbReference>
<reference evidence="4" key="1">
    <citation type="submission" date="2015-07" db="EMBL/GenBank/DDBJ databases">
        <title>Draft Genome Sequence of Roseovarius tolerans EL-164, a producer of N-Acylated Alanine Methyl Esters (NAMEs).</title>
        <authorList>
            <person name="Voget S."/>
            <person name="Bruns H."/>
            <person name="Wagner-Doebler I."/>
            <person name="Schulz S."/>
            <person name="Daniel R."/>
        </authorList>
    </citation>
    <scope>NUCLEOTIDE SEQUENCE [LARGE SCALE GENOMIC DNA]</scope>
    <source>
        <strain evidence="4">EL-164</strain>
    </source>
</reference>
<evidence type="ECO:0000256" key="1">
    <source>
        <dbReference type="SAM" id="SignalP"/>
    </source>
</evidence>
<protein>
    <submittedName>
        <fullName evidence="3">Rhodanese-like domain protein</fullName>
    </submittedName>
</protein>